<dbReference type="PANTHER" id="PTHR15907">
    <property type="entry name" value="DUF614 FAMILY PROTEIN-RELATED"/>
    <property type="match status" value="1"/>
</dbReference>
<name>A0A8T1N2I8_CARIL</name>
<dbReference type="AlphaFoldDB" id="A0A8T1N2I8"/>
<dbReference type="NCBIfam" id="TIGR01571">
    <property type="entry name" value="A_thal_Cys_rich"/>
    <property type="match status" value="1"/>
</dbReference>
<dbReference type="InterPro" id="IPR006461">
    <property type="entry name" value="PLAC_motif_containing"/>
</dbReference>
<protein>
    <submittedName>
        <fullName evidence="2">Uncharacterized protein</fullName>
    </submittedName>
</protein>
<reference evidence="2" key="1">
    <citation type="submission" date="2020-12" db="EMBL/GenBank/DDBJ databases">
        <title>WGS assembly of Carya illinoinensis cv. Pawnee.</title>
        <authorList>
            <person name="Platts A."/>
            <person name="Shu S."/>
            <person name="Wright S."/>
            <person name="Barry K."/>
            <person name="Edger P."/>
            <person name="Pires J.C."/>
            <person name="Schmutz J."/>
        </authorList>
    </citation>
    <scope>NUCLEOTIDE SEQUENCE</scope>
    <source>
        <tissue evidence="2">Leaf</tissue>
    </source>
</reference>
<feature type="compositionally biased region" description="Basic and acidic residues" evidence="1">
    <location>
        <begin position="1"/>
        <end position="13"/>
    </location>
</feature>
<gene>
    <name evidence="2" type="ORF">CIPAW_16G085200</name>
</gene>
<proteinExistence type="predicted"/>
<comment type="caution">
    <text evidence="2">The sequence shown here is derived from an EMBL/GenBank/DDBJ whole genome shotgun (WGS) entry which is preliminary data.</text>
</comment>
<keyword evidence="3" id="KW-1185">Reference proteome</keyword>
<accession>A0A8T1N2I8</accession>
<evidence type="ECO:0000313" key="3">
    <source>
        <dbReference type="Proteomes" id="UP000811609"/>
    </source>
</evidence>
<dbReference type="Proteomes" id="UP000811609">
    <property type="component" value="Chromosome 16"/>
</dbReference>
<organism evidence="2 3">
    <name type="scientific">Carya illinoinensis</name>
    <name type="common">Pecan</name>
    <dbReference type="NCBI Taxonomy" id="32201"/>
    <lineage>
        <taxon>Eukaryota</taxon>
        <taxon>Viridiplantae</taxon>
        <taxon>Streptophyta</taxon>
        <taxon>Embryophyta</taxon>
        <taxon>Tracheophyta</taxon>
        <taxon>Spermatophyta</taxon>
        <taxon>Magnoliopsida</taxon>
        <taxon>eudicotyledons</taxon>
        <taxon>Gunneridae</taxon>
        <taxon>Pentapetalae</taxon>
        <taxon>rosids</taxon>
        <taxon>fabids</taxon>
        <taxon>Fagales</taxon>
        <taxon>Juglandaceae</taxon>
        <taxon>Carya</taxon>
    </lineage>
</organism>
<dbReference type="EMBL" id="CM031824">
    <property type="protein sequence ID" value="KAG6625276.1"/>
    <property type="molecule type" value="Genomic_DNA"/>
</dbReference>
<evidence type="ECO:0000256" key="1">
    <source>
        <dbReference type="SAM" id="MobiDB-lite"/>
    </source>
</evidence>
<dbReference type="Pfam" id="PF04749">
    <property type="entry name" value="PLAC8"/>
    <property type="match status" value="1"/>
</dbReference>
<evidence type="ECO:0000313" key="2">
    <source>
        <dbReference type="EMBL" id="KAG6625276.1"/>
    </source>
</evidence>
<feature type="region of interest" description="Disordered" evidence="1">
    <location>
        <begin position="1"/>
        <end position="32"/>
    </location>
</feature>
<sequence length="172" mass="18956">MNKTEPLKPHEITPKPANPQSAPQTLPPQPYAARPKVQWSTGLCDCFDDPSNCCVTYCCPCITFGRIAEIVDRGQTSCVSASRIYVALASIGCACLYTCTYRTKLRGVYSLQEDPCADCCVHFWCTHCALCQEYRELKNRGFNPAIGWIANADRMDGATTTPPFVGTGMTRL</sequence>